<feature type="transmembrane region" description="Helical" evidence="3">
    <location>
        <begin position="21"/>
        <end position="43"/>
    </location>
</feature>
<dbReference type="SMART" id="SM00052">
    <property type="entry name" value="EAL"/>
    <property type="match status" value="1"/>
</dbReference>
<dbReference type="SMART" id="SM00267">
    <property type="entry name" value="GGDEF"/>
    <property type="match status" value="1"/>
</dbReference>
<reference evidence="8 9" key="1">
    <citation type="submission" date="2016-10" db="EMBL/GenBank/DDBJ databases">
        <authorList>
            <person name="de Groot N.N."/>
        </authorList>
    </citation>
    <scope>NUCLEOTIDE SEQUENCE [LARGE SCALE GENOMIC DNA]</scope>
    <source>
        <strain evidence="8 9">CGMCC 1.6133</strain>
    </source>
</reference>
<keyword evidence="3" id="KW-1133">Transmembrane helix</keyword>
<dbReference type="Gene3D" id="3.30.70.270">
    <property type="match status" value="1"/>
</dbReference>
<dbReference type="Proteomes" id="UP000198525">
    <property type="component" value="Unassembled WGS sequence"/>
</dbReference>
<dbReference type="Pfam" id="PF00990">
    <property type="entry name" value="GGDEF"/>
    <property type="match status" value="1"/>
</dbReference>
<dbReference type="InterPro" id="IPR035919">
    <property type="entry name" value="EAL_sf"/>
</dbReference>
<dbReference type="InterPro" id="IPR000014">
    <property type="entry name" value="PAS"/>
</dbReference>
<dbReference type="FunFam" id="3.20.20.450:FF:000001">
    <property type="entry name" value="Cyclic di-GMP phosphodiesterase yahA"/>
    <property type="match status" value="1"/>
</dbReference>
<dbReference type="PROSITE" id="PS50113">
    <property type="entry name" value="PAC"/>
    <property type="match status" value="1"/>
</dbReference>
<dbReference type="NCBIfam" id="TIGR00229">
    <property type="entry name" value="sensory_box"/>
    <property type="match status" value="1"/>
</dbReference>
<dbReference type="PANTHER" id="PTHR44757">
    <property type="entry name" value="DIGUANYLATE CYCLASE DGCP"/>
    <property type="match status" value="1"/>
</dbReference>
<dbReference type="InterPro" id="IPR052155">
    <property type="entry name" value="Biofilm_reg_signaling"/>
</dbReference>
<dbReference type="PROSITE" id="PS50883">
    <property type="entry name" value="EAL"/>
    <property type="match status" value="1"/>
</dbReference>
<feature type="domain" description="PAS" evidence="4">
    <location>
        <begin position="116"/>
        <end position="147"/>
    </location>
</feature>
<keyword evidence="3" id="KW-0472">Membrane</keyword>
<dbReference type="InterPro" id="IPR000700">
    <property type="entry name" value="PAS-assoc_C"/>
</dbReference>
<dbReference type="NCBIfam" id="TIGR00254">
    <property type="entry name" value="GGDEF"/>
    <property type="match status" value="1"/>
</dbReference>
<dbReference type="SMART" id="SM00091">
    <property type="entry name" value="PAS"/>
    <property type="match status" value="1"/>
</dbReference>
<name>A0A1G9D5R1_9GAMM</name>
<dbReference type="InterPro" id="IPR029787">
    <property type="entry name" value="Nucleotide_cyclase"/>
</dbReference>
<proteinExistence type="predicted"/>
<evidence type="ECO:0000313" key="9">
    <source>
        <dbReference type="Proteomes" id="UP000198525"/>
    </source>
</evidence>
<dbReference type="Gene3D" id="3.30.450.20">
    <property type="entry name" value="PAS domain"/>
    <property type="match status" value="1"/>
</dbReference>
<dbReference type="SUPFAM" id="SSF55785">
    <property type="entry name" value="PYP-like sensor domain (PAS domain)"/>
    <property type="match status" value="1"/>
</dbReference>
<dbReference type="RefSeq" id="WP_143005135.1">
    <property type="nucleotide sequence ID" value="NZ_FNES01000020.1"/>
</dbReference>
<dbReference type="CDD" id="cd00130">
    <property type="entry name" value="PAS"/>
    <property type="match status" value="1"/>
</dbReference>
<accession>A0A1G9D5R1</accession>
<evidence type="ECO:0000259" key="6">
    <source>
        <dbReference type="PROSITE" id="PS50883"/>
    </source>
</evidence>
<feature type="domain" description="EAL" evidence="6">
    <location>
        <begin position="405"/>
        <end position="659"/>
    </location>
</feature>
<feature type="domain" description="GGDEF" evidence="7">
    <location>
        <begin position="258"/>
        <end position="396"/>
    </location>
</feature>
<evidence type="ECO:0000259" key="7">
    <source>
        <dbReference type="PROSITE" id="PS50887"/>
    </source>
</evidence>
<dbReference type="InterPro" id="IPR035965">
    <property type="entry name" value="PAS-like_dom_sf"/>
</dbReference>
<dbReference type="GO" id="GO:0071111">
    <property type="term" value="F:cyclic-guanylate-specific phosphodiesterase activity"/>
    <property type="evidence" value="ECO:0007669"/>
    <property type="project" value="UniProtKB-EC"/>
</dbReference>
<gene>
    <name evidence="8" type="ORF">SAMN04487954_12025</name>
</gene>
<dbReference type="InterPro" id="IPR001633">
    <property type="entry name" value="EAL_dom"/>
</dbReference>
<dbReference type="SMART" id="SM00086">
    <property type="entry name" value="PAC"/>
    <property type="match status" value="1"/>
</dbReference>
<keyword evidence="3" id="KW-0812">Transmembrane</keyword>
<evidence type="ECO:0000256" key="1">
    <source>
        <dbReference type="ARBA" id="ARBA00012282"/>
    </source>
</evidence>
<evidence type="ECO:0000256" key="2">
    <source>
        <dbReference type="ARBA" id="ARBA00022636"/>
    </source>
</evidence>
<dbReference type="Pfam" id="PF00563">
    <property type="entry name" value="EAL"/>
    <property type="match status" value="1"/>
</dbReference>
<dbReference type="PROSITE" id="PS50887">
    <property type="entry name" value="GGDEF"/>
    <property type="match status" value="1"/>
</dbReference>
<dbReference type="PANTHER" id="PTHR44757:SF2">
    <property type="entry name" value="BIOFILM ARCHITECTURE MAINTENANCE PROTEIN MBAA"/>
    <property type="match status" value="1"/>
</dbReference>
<dbReference type="Gene3D" id="3.20.20.450">
    <property type="entry name" value="EAL domain"/>
    <property type="match status" value="1"/>
</dbReference>
<dbReference type="InterPro" id="IPR000160">
    <property type="entry name" value="GGDEF_dom"/>
</dbReference>
<organism evidence="8 9">
    <name type="scientific">Billgrantia gudaonensis</name>
    <dbReference type="NCBI Taxonomy" id="376427"/>
    <lineage>
        <taxon>Bacteria</taxon>
        <taxon>Pseudomonadati</taxon>
        <taxon>Pseudomonadota</taxon>
        <taxon>Gammaproteobacteria</taxon>
        <taxon>Oceanospirillales</taxon>
        <taxon>Halomonadaceae</taxon>
        <taxon>Billgrantia</taxon>
    </lineage>
</organism>
<protein>
    <recommendedName>
        <fullName evidence="1">cyclic-guanylate-specific phosphodiesterase</fullName>
        <ecNumber evidence="1">3.1.4.52</ecNumber>
    </recommendedName>
</protein>
<evidence type="ECO:0000313" key="8">
    <source>
        <dbReference type="EMBL" id="SDK59268.1"/>
    </source>
</evidence>
<dbReference type="SUPFAM" id="SSF141868">
    <property type="entry name" value="EAL domain-like"/>
    <property type="match status" value="1"/>
</dbReference>
<keyword evidence="9" id="KW-1185">Reference proteome</keyword>
<feature type="domain" description="PAC" evidence="5">
    <location>
        <begin position="174"/>
        <end position="226"/>
    </location>
</feature>
<dbReference type="SUPFAM" id="SSF55073">
    <property type="entry name" value="Nucleotide cyclase"/>
    <property type="match status" value="1"/>
</dbReference>
<dbReference type="Pfam" id="PF13426">
    <property type="entry name" value="PAS_9"/>
    <property type="match status" value="1"/>
</dbReference>
<feature type="transmembrane region" description="Helical" evidence="3">
    <location>
        <begin position="55"/>
        <end position="76"/>
    </location>
</feature>
<dbReference type="EC" id="3.1.4.52" evidence="1"/>
<dbReference type="CDD" id="cd01949">
    <property type="entry name" value="GGDEF"/>
    <property type="match status" value="1"/>
</dbReference>
<dbReference type="InterPro" id="IPR043128">
    <property type="entry name" value="Rev_trsase/Diguanyl_cyclase"/>
</dbReference>
<evidence type="ECO:0000259" key="4">
    <source>
        <dbReference type="PROSITE" id="PS50112"/>
    </source>
</evidence>
<dbReference type="PROSITE" id="PS50112">
    <property type="entry name" value="PAS"/>
    <property type="match status" value="1"/>
</dbReference>
<evidence type="ECO:0000259" key="5">
    <source>
        <dbReference type="PROSITE" id="PS50113"/>
    </source>
</evidence>
<sequence length="664" mass="74490">MSSDNDMPMTHRWSAWQAIALYVAAMTCLLALLILLVVVGQTADSWLSDWRHKVLVLSIGWLLVALAGLLALVHYLRLRKTEAELMRSEQRLWHINRSLQAELRIAAMAFETHLGMFITDAQGRIQKVNSTFEAITGYCEAEVLGRNPRMLNSGRHSPAFYREMWQSIHDEGCWQGELWNRRKNGDTYPQRLTISAVTDDAGRVTHYVATLSDISTRKAAEQEAHRLAYYDPLTGLPNRRMMIDRIGRALKTHARTQQQGAVLFVDLDGFKHVNDSLGHQQGDDVLQMVARRFETVCRDDDLVARIGGDEFVILAEGLGEDLEVASQAAERQGSKLLGALAEPCRVGEHRHPVSGSIGITLLGDGTGSVEECLQQAEMAMYQAKQAGRNTLRFFDPVMQAVTVRRAMLESDLRQAVARDQLRLFYQVQVDATQRVTGVEALLRWQHPEHGMIPPGDFIPVAEESYLIVSIGRWVLETACRQLATWATRRETSGLSMAVNISPHQFQQPDFVAEVEATLEATRAPAERLKLELTETLFMEEPEIARATMRRLKTLGVRFSLDDFGTGYSSLSYLNRLPLDQLKIDQSFVRPLFEDSANEVISASIIQLGRNLGLEVIAEGVETDAHCQWLAEQGCDAYQGYLFSRPLPLDELEALLEVSACTTGR</sequence>
<dbReference type="InterPro" id="IPR001610">
    <property type="entry name" value="PAC"/>
</dbReference>
<dbReference type="EMBL" id="FNES01000020">
    <property type="protein sequence ID" value="SDK59268.1"/>
    <property type="molecule type" value="Genomic_DNA"/>
</dbReference>
<evidence type="ECO:0000256" key="3">
    <source>
        <dbReference type="SAM" id="Phobius"/>
    </source>
</evidence>
<dbReference type="OrthoDB" id="9804951at2"/>
<dbReference type="STRING" id="376427.SAMN04487954_12025"/>
<dbReference type="CDD" id="cd01948">
    <property type="entry name" value="EAL"/>
    <property type="match status" value="1"/>
</dbReference>
<keyword evidence="2" id="KW-0973">c-di-GMP</keyword>
<dbReference type="AlphaFoldDB" id="A0A1G9D5R1"/>